<gene>
    <name evidence="3" type="ORF">SAMN04488029_1501</name>
</gene>
<proteinExistence type="predicted"/>
<keyword evidence="1" id="KW-0812">Transmembrane</keyword>
<name>A0A1W2GA09_REIFA</name>
<protein>
    <submittedName>
        <fullName evidence="3">Uncharacterized protein</fullName>
    </submittedName>
</protein>
<keyword evidence="4" id="KW-1185">Reference proteome</keyword>
<keyword evidence="2" id="KW-0732">Signal</keyword>
<evidence type="ECO:0000313" key="4">
    <source>
        <dbReference type="Proteomes" id="UP000192472"/>
    </source>
</evidence>
<dbReference type="EMBL" id="FWYF01000001">
    <property type="protein sequence ID" value="SMD33136.1"/>
    <property type="molecule type" value="Genomic_DNA"/>
</dbReference>
<evidence type="ECO:0000256" key="2">
    <source>
        <dbReference type="SAM" id="SignalP"/>
    </source>
</evidence>
<reference evidence="3 4" key="1">
    <citation type="submission" date="2017-04" db="EMBL/GenBank/DDBJ databases">
        <authorList>
            <person name="Afonso C.L."/>
            <person name="Miller P.J."/>
            <person name="Scott M.A."/>
            <person name="Spackman E."/>
            <person name="Goraichik I."/>
            <person name="Dimitrov K.M."/>
            <person name="Suarez D.L."/>
            <person name="Swayne D.E."/>
        </authorList>
    </citation>
    <scope>NUCLEOTIDE SEQUENCE [LARGE SCALE GENOMIC DNA]</scope>
    <source>
        <strain evidence="3 4">DSM 26133</strain>
    </source>
</reference>
<evidence type="ECO:0000313" key="3">
    <source>
        <dbReference type="EMBL" id="SMD33136.1"/>
    </source>
</evidence>
<dbReference type="RefSeq" id="WP_084371811.1">
    <property type="nucleotide sequence ID" value="NZ_FWYF01000001.1"/>
</dbReference>
<organism evidence="3 4">
    <name type="scientific">Reichenbachiella faecimaris</name>
    <dbReference type="NCBI Taxonomy" id="692418"/>
    <lineage>
        <taxon>Bacteria</taxon>
        <taxon>Pseudomonadati</taxon>
        <taxon>Bacteroidota</taxon>
        <taxon>Cytophagia</taxon>
        <taxon>Cytophagales</taxon>
        <taxon>Reichenbachiellaceae</taxon>
        <taxon>Reichenbachiella</taxon>
    </lineage>
</organism>
<dbReference type="Proteomes" id="UP000192472">
    <property type="component" value="Unassembled WGS sequence"/>
</dbReference>
<feature type="chain" id="PRO_5013139743" evidence="2">
    <location>
        <begin position="21"/>
        <end position="85"/>
    </location>
</feature>
<evidence type="ECO:0000256" key="1">
    <source>
        <dbReference type="SAM" id="Phobius"/>
    </source>
</evidence>
<dbReference type="STRING" id="692418.SAMN04488029_1501"/>
<sequence>MKRVLFTIGLLVALSAQAWAQCAMCKTTIVNNVSHGELSLAEGLNFGIMYLFFTPYLIIPIVGLLWYLTSKKNAKKKLKRGVIEL</sequence>
<feature type="transmembrane region" description="Helical" evidence="1">
    <location>
        <begin position="44"/>
        <end position="68"/>
    </location>
</feature>
<dbReference type="AlphaFoldDB" id="A0A1W2GA09"/>
<accession>A0A1W2GA09</accession>
<dbReference type="OrthoDB" id="678747at2"/>
<keyword evidence="1" id="KW-1133">Transmembrane helix</keyword>
<keyword evidence="1" id="KW-0472">Membrane</keyword>
<feature type="signal peptide" evidence="2">
    <location>
        <begin position="1"/>
        <end position="20"/>
    </location>
</feature>